<dbReference type="PANTHER" id="PTHR46948:SF1">
    <property type="entry name" value="RIBONUCLEASE P PROTEIN SUBUNIT P38"/>
    <property type="match status" value="1"/>
</dbReference>
<dbReference type="GO" id="GO:0004526">
    <property type="term" value="F:ribonuclease P activity"/>
    <property type="evidence" value="ECO:0007669"/>
    <property type="project" value="TreeGrafter"/>
</dbReference>
<evidence type="ECO:0000313" key="1">
    <source>
        <dbReference type="EMBL" id="CAG7815150.1"/>
    </source>
</evidence>
<name>A0A8J2KIK2_9HEXA</name>
<dbReference type="PANTHER" id="PTHR46948">
    <property type="entry name" value="RIBONUCLEASE P PROTEIN SUBUNIT P38"/>
    <property type="match status" value="1"/>
</dbReference>
<accession>A0A8J2KIK2</accession>
<dbReference type="AlphaFoldDB" id="A0A8J2KIK2"/>
<proteinExistence type="predicted"/>
<sequence length="245" mass="27537">MSAPPDISVATVSYLSNTRKRKSIGETAKREKTFTASTPKSKTMVVHPNEIVWPMLSEEDNTKLLKEISDTLRILKNPIGKPSLQQVREVPKPDRKHFRKDFKLEEAMRLNFKISNFSQIRASLAIGVNCVSKKLESDQLSAMLVDPDVDPPYVTKLLVPMARMKLVPVIAVRGLESTMNSVAEFRCVAVGLKTCCEESTNYFNTLLKTIREYSQLVATTQVTDPSVQEIPPSRYIPSKIRRLAA</sequence>
<organism evidence="1 2">
    <name type="scientific">Allacma fusca</name>
    <dbReference type="NCBI Taxonomy" id="39272"/>
    <lineage>
        <taxon>Eukaryota</taxon>
        <taxon>Metazoa</taxon>
        <taxon>Ecdysozoa</taxon>
        <taxon>Arthropoda</taxon>
        <taxon>Hexapoda</taxon>
        <taxon>Collembola</taxon>
        <taxon>Symphypleona</taxon>
        <taxon>Sminthuridae</taxon>
        <taxon>Allacma</taxon>
    </lineage>
</organism>
<dbReference type="OrthoDB" id="20109at2759"/>
<evidence type="ECO:0008006" key="3">
    <source>
        <dbReference type="Google" id="ProtNLM"/>
    </source>
</evidence>
<dbReference type="Proteomes" id="UP000708208">
    <property type="component" value="Unassembled WGS sequence"/>
</dbReference>
<comment type="caution">
    <text evidence="1">The sequence shown here is derived from an EMBL/GenBank/DDBJ whole genome shotgun (WGS) entry which is preliminary data.</text>
</comment>
<dbReference type="GO" id="GO:0001650">
    <property type="term" value="C:fibrillar center"/>
    <property type="evidence" value="ECO:0007669"/>
    <property type="project" value="TreeGrafter"/>
</dbReference>
<dbReference type="GO" id="GO:0005655">
    <property type="term" value="C:nucleolar ribonuclease P complex"/>
    <property type="evidence" value="ECO:0007669"/>
    <property type="project" value="InterPro"/>
</dbReference>
<evidence type="ECO:0000313" key="2">
    <source>
        <dbReference type="Proteomes" id="UP000708208"/>
    </source>
</evidence>
<reference evidence="1" key="1">
    <citation type="submission" date="2021-06" db="EMBL/GenBank/DDBJ databases">
        <authorList>
            <person name="Hodson N. C."/>
            <person name="Mongue J. A."/>
            <person name="Jaron S. K."/>
        </authorList>
    </citation>
    <scope>NUCLEOTIDE SEQUENCE</scope>
</reference>
<dbReference type="InterPro" id="IPR042848">
    <property type="entry name" value="Rpp38"/>
</dbReference>
<protein>
    <recommendedName>
        <fullName evidence="3">Ribosomal protein L7Ae/L30e/S12e/Gadd45 domain-containing protein</fullName>
    </recommendedName>
</protein>
<gene>
    <name evidence="1" type="ORF">AFUS01_LOCUS25848</name>
</gene>
<dbReference type="GO" id="GO:0001682">
    <property type="term" value="P:tRNA 5'-leader removal"/>
    <property type="evidence" value="ECO:0007669"/>
    <property type="project" value="InterPro"/>
</dbReference>
<dbReference type="GO" id="GO:0033204">
    <property type="term" value="F:ribonuclease P RNA binding"/>
    <property type="evidence" value="ECO:0007669"/>
    <property type="project" value="TreeGrafter"/>
</dbReference>
<keyword evidence="2" id="KW-1185">Reference proteome</keyword>
<dbReference type="GO" id="GO:0000172">
    <property type="term" value="C:ribonuclease MRP complex"/>
    <property type="evidence" value="ECO:0007669"/>
    <property type="project" value="InterPro"/>
</dbReference>
<dbReference type="EMBL" id="CAJVCH010337134">
    <property type="protein sequence ID" value="CAG7815150.1"/>
    <property type="molecule type" value="Genomic_DNA"/>
</dbReference>